<proteinExistence type="predicted"/>
<keyword evidence="2" id="KW-1185">Reference proteome</keyword>
<name>A0ABQ9B2U2_9ROSI</name>
<protein>
    <submittedName>
        <fullName evidence="1">Uncharacterized protein</fullName>
    </submittedName>
</protein>
<organism evidence="1 2">
    <name type="scientific">Salix suchowensis</name>
    <dbReference type="NCBI Taxonomy" id="1278906"/>
    <lineage>
        <taxon>Eukaryota</taxon>
        <taxon>Viridiplantae</taxon>
        <taxon>Streptophyta</taxon>
        <taxon>Embryophyta</taxon>
        <taxon>Tracheophyta</taxon>
        <taxon>Spermatophyta</taxon>
        <taxon>Magnoliopsida</taxon>
        <taxon>eudicotyledons</taxon>
        <taxon>Gunneridae</taxon>
        <taxon>Pentapetalae</taxon>
        <taxon>rosids</taxon>
        <taxon>fabids</taxon>
        <taxon>Malpighiales</taxon>
        <taxon>Salicaceae</taxon>
        <taxon>Saliceae</taxon>
        <taxon>Salix</taxon>
    </lineage>
</organism>
<reference evidence="1" key="1">
    <citation type="submission" date="2022-10" db="EMBL/GenBank/DDBJ databases">
        <authorList>
            <person name="Hyden B.L."/>
            <person name="Feng K."/>
            <person name="Yates T."/>
            <person name="Jawdy S."/>
            <person name="Smart L.B."/>
            <person name="Muchero W."/>
        </authorList>
    </citation>
    <scope>NUCLEOTIDE SEQUENCE</scope>
    <source>
        <tissue evidence="1">Shoot tip</tissue>
    </source>
</reference>
<accession>A0ABQ9B2U2</accession>
<gene>
    <name evidence="1" type="ORF">OIU77_001278</name>
</gene>
<evidence type="ECO:0000313" key="1">
    <source>
        <dbReference type="EMBL" id="KAJ6370736.1"/>
    </source>
</evidence>
<evidence type="ECO:0000313" key="2">
    <source>
        <dbReference type="Proteomes" id="UP001141253"/>
    </source>
</evidence>
<dbReference type="Proteomes" id="UP001141253">
    <property type="component" value="Chromosome 17"/>
</dbReference>
<comment type="caution">
    <text evidence="1">The sequence shown here is derived from an EMBL/GenBank/DDBJ whole genome shotgun (WGS) entry which is preliminary data.</text>
</comment>
<sequence>MDWPFVRKTGPCLAESGRKTLLSVGVKEVLVFEPQLTRKLSMGLKEVEKQMRDSSARESKRRVLVSIEGGYKEFIKTDFFLKKRDLLRYGD</sequence>
<dbReference type="EMBL" id="JAPFFI010000013">
    <property type="protein sequence ID" value="KAJ6370736.1"/>
    <property type="molecule type" value="Genomic_DNA"/>
</dbReference>
<reference evidence="1" key="2">
    <citation type="journal article" date="2023" name="Int. J. Mol. Sci.">
        <title>De Novo Assembly and Annotation of 11 Diverse Shrub Willow (Salix) Genomes Reveals Novel Gene Organization in Sex-Linked Regions.</title>
        <authorList>
            <person name="Hyden B."/>
            <person name="Feng K."/>
            <person name="Yates T.B."/>
            <person name="Jawdy S."/>
            <person name="Cereghino C."/>
            <person name="Smart L.B."/>
            <person name="Muchero W."/>
        </authorList>
    </citation>
    <scope>NUCLEOTIDE SEQUENCE</scope>
    <source>
        <tissue evidence="1">Shoot tip</tissue>
    </source>
</reference>